<dbReference type="EMBL" id="CP060025">
    <property type="protein sequence ID" value="QNG78583.1"/>
    <property type="molecule type" value="Genomic_DNA"/>
</dbReference>
<reference evidence="1" key="2">
    <citation type="journal article" date="2020" name="Front. Microbiol.">
        <title>Genetic Variants of the DSF Quorum Sensing System in Stenotrophomonas maltophilia Influence Virulence and Resistance Phenotypes Among Genotypically Diverse Clinical Isolates.</title>
        <authorList>
            <person name="Yero D."/>
            <person name="Huedo P."/>
            <person name="Conchillo-Sole O."/>
            <person name="Martinez-Servat S."/>
            <person name="Mamat U."/>
            <person name="Coves X."/>
            <person name="Llanas F."/>
            <person name="Roca I."/>
            <person name="Vila J."/>
            <person name="Schaible U.E."/>
            <person name="Daura X."/>
            <person name="Gibert I."/>
        </authorList>
    </citation>
    <scope>NUCLEOTIDE SEQUENCE</scope>
    <source>
        <strain evidence="1">OG156</strain>
    </source>
</reference>
<evidence type="ECO:0000313" key="1">
    <source>
        <dbReference type="EMBL" id="MBA0311562.1"/>
    </source>
</evidence>
<evidence type="ECO:0000313" key="5">
    <source>
        <dbReference type="Proteomes" id="UP000634179"/>
    </source>
</evidence>
<dbReference type="AlphaFoldDB" id="A0A2J0VRB9"/>
<dbReference type="Proteomes" id="UP000634179">
    <property type="component" value="Unassembled WGS sequence"/>
</dbReference>
<reference evidence="2" key="4">
    <citation type="submission" date="2020-11" db="EMBL/GenBank/DDBJ databases">
        <title>Enhanced detection system for hospital associated transmission using whole genome sequencing surveillance.</title>
        <authorList>
            <person name="Harrison L.H."/>
            <person name="Van Tyne D."/>
            <person name="Marsh J.W."/>
            <person name="Griffith M.P."/>
            <person name="Snyder D.J."/>
            <person name="Cooper V.S."/>
            <person name="Mustapha M."/>
        </authorList>
    </citation>
    <scope>NUCLEOTIDE SEQUENCE</scope>
    <source>
        <strain evidence="2">STEN00053</strain>
    </source>
</reference>
<name>A0A2J0VRB9_STEMA</name>
<organism evidence="2 5">
    <name type="scientific">Stenotrophomonas maltophilia</name>
    <name type="common">Pseudomonas maltophilia</name>
    <name type="synonym">Xanthomonas maltophilia</name>
    <dbReference type="NCBI Taxonomy" id="40324"/>
    <lineage>
        <taxon>Bacteria</taxon>
        <taxon>Pseudomonadati</taxon>
        <taxon>Pseudomonadota</taxon>
        <taxon>Gammaproteobacteria</taxon>
        <taxon>Lysobacterales</taxon>
        <taxon>Lysobacteraceae</taxon>
        <taxon>Stenotrophomonas</taxon>
        <taxon>Stenotrophomonas maltophilia group</taxon>
    </lineage>
</organism>
<proteinExistence type="predicted"/>
<accession>A0A2J0VRB9</accession>
<dbReference type="Proteomes" id="UP000515598">
    <property type="component" value="Chromosome"/>
</dbReference>
<evidence type="ECO:0000313" key="2">
    <source>
        <dbReference type="EMBL" id="MBH1788813.1"/>
    </source>
</evidence>
<evidence type="ECO:0000313" key="4">
    <source>
        <dbReference type="Proteomes" id="UP000515598"/>
    </source>
</evidence>
<evidence type="ECO:0000313" key="3">
    <source>
        <dbReference type="EMBL" id="QNG78583.1"/>
    </source>
</evidence>
<protein>
    <submittedName>
        <fullName evidence="2">Uncharacterized protein</fullName>
    </submittedName>
</protein>
<reference evidence="3 4" key="3">
    <citation type="submission" date="2020-08" db="EMBL/GenBank/DDBJ databases">
        <title>Phenotypic and transcriptomic analysis of seven clinical Stenotrophomonas maltophilia isolates identify a small set of shared and commonly regulated genes involved in biofilm lifestyle.</title>
        <authorList>
            <person name="Alio I."/>
            <person name="Gudzuhn M."/>
            <person name="Streit W."/>
        </authorList>
    </citation>
    <scope>NUCLEOTIDE SEQUENCE [LARGE SCALE GENOMIC DNA]</scope>
    <source>
        <strain evidence="3 4">UHH_SKK55</strain>
    </source>
</reference>
<reference evidence="1" key="1">
    <citation type="submission" date="2018-09" db="EMBL/GenBank/DDBJ databases">
        <authorList>
            <person name="Groschel M."/>
            <person name="Kohl T."/>
            <person name="Conchillo-Sole O."/>
            <person name="Mamat U."/>
            <person name="Yero D."/>
            <person name="Niemann S."/>
            <person name="Daura X."/>
            <person name="Gibert I."/>
        </authorList>
    </citation>
    <scope>NUCLEOTIDE SEQUENCE</scope>
    <source>
        <strain evidence="1">OG156</strain>
    </source>
</reference>
<dbReference type="EMBL" id="JADUOV010000001">
    <property type="protein sequence ID" value="MBH1788813.1"/>
    <property type="molecule type" value="Genomic_DNA"/>
</dbReference>
<dbReference type="RefSeq" id="WP_040008402.1">
    <property type="nucleotide sequence ID" value="NZ_CP040433.1"/>
</dbReference>
<gene>
    <name evidence="1" type="ORF">D7Y33_11190</name>
    <name evidence="3" type="ORF">GPNADHDJ_02801</name>
    <name evidence="2" type="ORF">I5V89_02890</name>
</gene>
<dbReference type="EMBL" id="RAUE01000017">
    <property type="protein sequence ID" value="MBA0311562.1"/>
    <property type="molecule type" value="Genomic_DNA"/>
</dbReference>
<dbReference type="Proteomes" id="UP000822271">
    <property type="component" value="Unassembled WGS sequence"/>
</dbReference>
<sequence>MKELIEIENAGYRHRVKYMCDSEDGFGVVTRQEYSYLKDGIVVWSQEFPAGVSFREMALVFMDSGLYVRADLKEKRRSG</sequence>